<organism evidence="6">
    <name type="scientific">uncultured Cytophagales bacterium</name>
    <dbReference type="NCBI Taxonomy" id="158755"/>
    <lineage>
        <taxon>Bacteria</taxon>
        <taxon>Pseudomonadati</taxon>
        <taxon>Bacteroidota</taxon>
        <taxon>Sphingobacteriia</taxon>
        <taxon>Sphingobacteriales</taxon>
        <taxon>environmental samples</taxon>
    </lineage>
</organism>
<feature type="transmembrane region" description="Helical" evidence="4">
    <location>
        <begin position="218"/>
        <end position="236"/>
    </location>
</feature>
<dbReference type="PROSITE" id="PS00041">
    <property type="entry name" value="HTH_ARAC_FAMILY_1"/>
    <property type="match status" value="1"/>
</dbReference>
<dbReference type="InterPro" id="IPR009057">
    <property type="entry name" value="Homeodomain-like_sf"/>
</dbReference>
<dbReference type="Gene3D" id="1.10.10.60">
    <property type="entry name" value="Homeodomain-like"/>
    <property type="match status" value="2"/>
</dbReference>
<feature type="transmembrane region" description="Helical" evidence="4">
    <location>
        <begin position="6"/>
        <end position="28"/>
    </location>
</feature>
<name>A0A6J4L2L6_9SPHI</name>
<dbReference type="InterPro" id="IPR018062">
    <property type="entry name" value="HTH_AraC-typ_CS"/>
</dbReference>
<dbReference type="SUPFAM" id="SSF46689">
    <property type="entry name" value="Homeodomain-like"/>
    <property type="match status" value="1"/>
</dbReference>
<sequence>MKDSLSLFNLLVIVGSFQGVVTGALLWLSPRRSPSGRLLAVLLVVFVLLSCKILLHTLGLWQTPYLRYFPLGIDLLIQPLFYLYVLSLTRPGFRLVRGHLVHLGPAALFLLHAGAVYLGTVGLADPAVKDALAESLHFNLVKRVEDYLSVLSSCAYWYLSYRQVNRYRQWLYDHVAATDHPEYTWLRNLLRLMLGLFGVLALNLLLDQGFGFDRLYFLHWQFFYVYMAGLIYYLGFRGYHLPAAPPLPVAIPEATPEPPLPRAAEASAGLAAPALKRAIDEALAGEKRYLDPDLSLGSLAAHLGVSAAVLSATINTCYGKNFRNLVNEYRVEEAKRKLGDPALSHLSVLGIGLESGFNSEASFYRIFKQHTSRSPAAYAAQAGRKG</sequence>
<evidence type="ECO:0000256" key="4">
    <source>
        <dbReference type="SAM" id="Phobius"/>
    </source>
</evidence>
<feature type="domain" description="HTH araC/xylS-type" evidence="5">
    <location>
        <begin position="280"/>
        <end position="381"/>
    </location>
</feature>
<keyword evidence="4" id="KW-0812">Transmembrane</keyword>
<feature type="transmembrane region" description="Helical" evidence="4">
    <location>
        <begin position="68"/>
        <end position="88"/>
    </location>
</feature>
<evidence type="ECO:0000259" key="5">
    <source>
        <dbReference type="PROSITE" id="PS01124"/>
    </source>
</evidence>
<keyword evidence="3" id="KW-0804">Transcription</keyword>
<feature type="transmembrane region" description="Helical" evidence="4">
    <location>
        <begin position="189"/>
        <end position="206"/>
    </location>
</feature>
<dbReference type="SMART" id="SM00342">
    <property type="entry name" value="HTH_ARAC"/>
    <property type="match status" value="1"/>
</dbReference>
<dbReference type="AlphaFoldDB" id="A0A6J4L2L6"/>
<protein>
    <recommendedName>
        <fullName evidence="5">HTH araC/xylS-type domain-containing protein</fullName>
    </recommendedName>
</protein>
<keyword evidence="2" id="KW-0238">DNA-binding</keyword>
<dbReference type="EMBL" id="CADCTQ010000569">
    <property type="protein sequence ID" value="CAA9319759.1"/>
    <property type="molecule type" value="Genomic_DNA"/>
</dbReference>
<evidence type="ECO:0000256" key="2">
    <source>
        <dbReference type="ARBA" id="ARBA00023125"/>
    </source>
</evidence>
<keyword evidence="4" id="KW-0472">Membrane</keyword>
<accession>A0A6J4L2L6</accession>
<feature type="transmembrane region" description="Helical" evidence="4">
    <location>
        <begin position="100"/>
        <end position="124"/>
    </location>
</feature>
<gene>
    <name evidence="6" type="ORF">AVDCRST_MAG56-6841</name>
</gene>
<dbReference type="InterPro" id="IPR018060">
    <property type="entry name" value="HTH_AraC"/>
</dbReference>
<feature type="transmembrane region" description="Helical" evidence="4">
    <location>
        <begin position="40"/>
        <end position="62"/>
    </location>
</feature>
<dbReference type="PANTHER" id="PTHR43280">
    <property type="entry name" value="ARAC-FAMILY TRANSCRIPTIONAL REGULATOR"/>
    <property type="match status" value="1"/>
</dbReference>
<dbReference type="Pfam" id="PF12833">
    <property type="entry name" value="HTH_18"/>
    <property type="match status" value="1"/>
</dbReference>
<dbReference type="GO" id="GO:0003700">
    <property type="term" value="F:DNA-binding transcription factor activity"/>
    <property type="evidence" value="ECO:0007669"/>
    <property type="project" value="InterPro"/>
</dbReference>
<evidence type="ECO:0000256" key="1">
    <source>
        <dbReference type="ARBA" id="ARBA00023015"/>
    </source>
</evidence>
<proteinExistence type="predicted"/>
<evidence type="ECO:0000256" key="3">
    <source>
        <dbReference type="ARBA" id="ARBA00023163"/>
    </source>
</evidence>
<evidence type="ECO:0000313" key="6">
    <source>
        <dbReference type="EMBL" id="CAA9319759.1"/>
    </source>
</evidence>
<dbReference type="PANTHER" id="PTHR43280:SF29">
    <property type="entry name" value="ARAC-FAMILY TRANSCRIPTIONAL REGULATOR"/>
    <property type="match status" value="1"/>
</dbReference>
<keyword evidence="4" id="KW-1133">Transmembrane helix</keyword>
<dbReference type="PROSITE" id="PS01124">
    <property type="entry name" value="HTH_ARAC_FAMILY_2"/>
    <property type="match status" value="1"/>
</dbReference>
<reference evidence="6" key="1">
    <citation type="submission" date="2020-02" db="EMBL/GenBank/DDBJ databases">
        <authorList>
            <person name="Meier V. D."/>
        </authorList>
    </citation>
    <scope>NUCLEOTIDE SEQUENCE</scope>
    <source>
        <strain evidence="6">AVDCRST_MAG56</strain>
    </source>
</reference>
<dbReference type="GO" id="GO:0043565">
    <property type="term" value="F:sequence-specific DNA binding"/>
    <property type="evidence" value="ECO:0007669"/>
    <property type="project" value="InterPro"/>
</dbReference>
<keyword evidence="1" id="KW-0805">Transcription regulation</keyword>